<sequence length="93" mass="10994">MNAQPIGIYLENESRFEFDFVKHLLKIKFFKETQPAGTIVSPFRLIKNENDAYYLLIHNYDRSGERKIMIESIDQNELVINHDNTSYKLKKVA</sequence>
<protein>
    <submittedName>
        <fullName evidence="1">Uncharacterized protein</fullName>
    </submittedName>
</protein>
<comment type="caution">
    <text evidence="1">The sequence shown here is derived from an EMBL/GenBank/DDBJ whole genome shotgun (WGS) entry which is preliminary data.</text>
</comment>
<evidence type="ECO:0000313" key="1">
    <source>
        <dbReference type="EMBL" id="MDT3401728.1"/>
    </source>
</evidence>
<dbReference type="Proteomes" id="UP001258315">
    <property type="component" value="Unassembled WGS sequence"/>
</dbReference>
<proteinExistence type="predicted"/>
<dbReference type="RefSeq" id="WP_311947645.1">
    <property type="nucleotide sequence ID" value="NZ_JAVLVU010000001.1"/>
</dbReference>
<evidence type="ECO:0000313" key="2">
    <source>
        <dbReference type="Proteomes" id="UP001258315"/>
    </source>
</evidence>
<organism evidence="1 2">
    <name type="scientific">Mucilaginibacter terrae</name>
    <dbReference type="NCBI Taxonomy" id="1955052"/>
    <lineage>
        <taxon>Bacteria</taxon>
        <taxon>Pseudomonadati</taxon>
        <taxon>Bacteroidota</taxon>
        <taxon>Sphingobacteriia</taxon>
        <taxon>Sphingobacteriales</taxon>
        <taxon>Sphingobacteriaceae</taxon>
        <taxon>Mucilaginibacter</taxon>
    </lineage>
</organism>
<accession>A0ABU3GPL9</accession>
<keyword evidence="2" id="KW-1185">Reference proteome</keyword>
<name>A0ABU3GPL9_9SPHI</name>
<dbReference type="EMBL" id="JAVLVU010000001">
    <property type="protein sequence ID" value="MDT3401728.1"/>
    <property type="molecule type" value="Genomic_DNA"/>
</dbReference>
<reference evidence="2" key="1">
    <citation type="submission" date="2023-07" db="EMBL/GenBank/DDBJ databases">
        <title>Functional and genomic diversity of the sorghum phyllosphere microbiome.</title>
        <authorList>
            <person name="Shade A."/>
        </authorList>
    </citation>
    <scope>NUCLEOTIDE SEQUENCE [LARGE SCALE GENOMIC DNA]</scope>
    <source>
        <strain evidence="2">SORGH_AS_0422</strain>
    </source>
</reference>
<gene>
    <name evidence="1" type="ORF">QE417_000800</name>
</gene>